<keyword evidence="2" id="KW-1185">Reference proteome</keyword>
<evidence type="ECO:0000313" key="1">
    <source>
        <dbReference type="EMBL" id="APG60244.1"/>
    </source>
</evidence>
<organism evidence="1 2">
    <name type="scientific">Christiangramia salexigens</name>
    <dbReference type="NCBI Taxonomy" id="1913577"/>
    <lineage>
        <taxon>Bacteria</taxon>
        <taxon>Pseudomonadati</taxon>
        <taxon>Bacteroidota</taxon>
        <taxon>Flavobacteriia</taxon>
        <taxon>Flavobacteriales</taxon>
        <taxon>Flavobacteriaceae</taxon>
        <taxon>Christiangramia</taxon>
    </lineage>
</organism>
<proteinExistence type="predicted"/>
<dbReference type="AlphaFoldDB" id="A0A1L3J571"/>
<dbReference type="Proteomes" id="UP000182510">
    <property type="component" value="Chromosome"/>
</dbReference>
<name>A0A1L3J571_9FLAO</name>
<evidence type="ECO:0000313" key="2">
    <source>
        <dbReference type="Proteomes" id="UP000182510"/>
    </source>
</evidence>
<protein>
    <submittedName>
        <fullName evidence="1">Uncharacterized protein</fullName>
    </submittedName>
</protein>
<accession>A0A1L3J571</accession>
<dbReference type="EMBL" id="CP018153">
    <property type="protein sequence ID" value="APG60244.1"/>
    <property type="molecule type" value="Genomic_DNA"/>
</dbReference>
<gene>
    <name evidence="1" type="ORF">LPB144_07395</name>
</gene>
<reference evidence="1 2" key="1">
    <citation type="submission" date="2016-11" db="EMBL/GenBank/DDBJ databases">
        <title>Gramella sp. LPB0144 isolated from marine environment.</title>
        <authorList>
            <person name="Kim E."/>
            <person name="Yi H."/>
        </authorList>
    </citation>
    <scope>NUCLEOTIDE SEQUENCE [LARGE SCALE GENOMIC DNA]</scope>
    <source>
        <strain evidence="1 2">LPB0144</strain>
    </source>
</reference>
<dbReference type="KEGG" id="grl:LPB144_07395"/>
<sequence>MLEALEGNEKGLPQRERTFYFQMGAQRKNHPAQKKLSLLEALEGNEKGLPQRERNFLFSDGSPKEKYPMSHFIQILI</sequence>